<dbReference type="PANTHER" id="PTHR14659">
    <property type="entry name" value="ALPHA- AND GAMMA-ADAPTIN-BINDING PROTEIN P34"/>
    <property type="match status" value="1"/>
</dbReference>
<dbReference type="InterPro" id="IPR027417">
    <property type="entry name" value="P-loop_NTPase"/>
</dbReference>
<sequence length="376" mass="38563">MSDEETSTSGSPPVVLVLGPRRVGKSSLVQGITGSTTLPASDSTPWNIENKYYTANVELREAGAVDVGIIGQPEALLLVFSLADPDTLKAAQSIATAFDLEAVEVKLLCGTHADALLAGADPQLEGELDASTQPIWFQEAMDWTIEHGFEFVACCPTLVGADAKLKLDGDQQGVARIVEALHAHTWPDLALRERNDRAAINASNNSADGTSASSGGPVARAEEAAAAANGSASGAGEGRDGGATAGASAAAADKAAPAAAAEPVSANGTERPGAAGAEPAAGGPAEPQWTAEQHDATTGAKAEAKGQAEDKDEEEDPEAERMVEGLERLMEELQGHKARLATLSDAERREAAAALAMRMAAMMGLEGEEGDSEEDD</sequence>
<dbReference type="AlphaFoldDB" id="A0A835Y7U8"/>
<evidence type="ECO:0000313" key="2">
    <source>
        <dbReference type="EMBL" id="KAG2497880.1"/>
    </source>
</evidence>
<feature type="region of interest" description="Disordered" evidence="1">
    <location>
        <begin position="260"/>
        <end position="322"/>
    </location>
</feature>
<feature type="region of interest" description="Disordered" evidence="1">
    <location>
        <begin position="201"/>
        <end position="248"/>
    </location>
</feature>
<comment type="caution">
    <text evidence="2">The sequence shown here is derived from an EMBL/GenBank/DDBJ whole genome shotgun (WGS) entry which is preliminary data.</text>
</comment>
<dbReference type="SUPFAM" id="SSF52540">
    <property type="entry name" value="P-loop containing nucleoside triphosphate hydrolases"/>
    <property type="match status" value="1"/>
</dbReference>
<dbReference type="CDD" id="cd00882">
    <property type="entry name" value="Ras_like_GTPase"/>
    <property type="match status" value="1"/>
</dbReference>
<keyword evidence="3" id="KW-1185">Reference proteome</keyword>
<name>A0A835Y7U8_9CHLO</name>
<organism evidence="2 3">
    <name type="scientific">Edaphochlamys debaryana</name>
    <dbReference type="NCBI Taxonomy" id="47281"/>
    <lineage>
        <taxon>Eukaryota</taxon>
        <taxon>Viridiplantae</taxon>
        <taxon>Chlorophyta</taxon>
        <taxon>core chlorophytes</taxon>
        <taxon>Chlorophyceae</taxon>
        <taxon>CS clade</taxon>
        <taxon>Chlamydomonadales</taxon>
        <taxon>Chlamydomonadales incertae sedis</taxon>
        <taxon>Edaphochlamys</taxon>
    </lineage>
</organism>
<feature type="compositionally biased region" description="Gly residues" evidence="1">
    <location>
        <begin position="233"/>
        <end position="244"/>
    </location>
</feature>
<evidence type="ECO:0000313" key="3">
    <source>
        <dbReference type="Proteomes" id="UP000612055"/>
    </source>
</evidence>
<dbReference type="Pfam" id="PF10199">
    <property type="entry name" value="Adaptin_binding"/>
    <property type="match status" value="1"/>
</dbReference>
<dbReference type="OrthoDB" id="10261384at2759"/>
<dbReference type="EMBL" id="JAEHOE010000012">
    <property type="protein sequence ID" value="KAG2497880.1"/>
    <property type="molecule type" value="Genomic_DNA"/>
</dbReference>
<dbReference type="Gene3D" id="3.40.50.11960">
    <property type="match status" value="1"/>
</dbReference>
<proteinExistence type="predicted"/>
<dbReference type="Proteomes" id="UP000612055">
    <property type="component" value="Unassembled WGS sequence"/>
</dbReference>
<evidence type="ECO:0000256" key="1">
    <source>
        <dbReference type="SAM" id="MobiDB-lite"/>
    </source>
</evidence>
<accession>A0A835Y7U8</accession>
<reference evidence="2" key="1">
    <citation type="journal article" date="2020" name="bioRxiv">
        <title>Comparative genomics of Chlamydomonas.</title>
        <authorList>
            <person name="Craig R.J."/>
            <person name="Hasan A.R."/>
            <person name="Ness R.W."/>
            <person name="Keightley P.D."/>
        </authorList>
    </citation>
    <scope>NUCLEOTIDE SEQUENCE</scope>
    <source>
        <strain evidence="2">CCAP 11/70</strain>
    </source>
</reference>
<protein>
    <submittedName>
        <fullName evidence="2">Uncharacterized protein</fullName>
    </submittedName>
</protein>
<dbReference type="PANTHER" id="PTHR14659:SF1">
    <property type="entry name" value="ALPHA- AND GAMMA-ADAPTIN-BINDING PROTEIN P34"/>
    <property type="match status" value="1"/>
</dbReference>
<feature type="compositionally biased region" description="Low complexity" evidence="1">
    <location>
        <begin position="272"/>
        <end position="287"/>
    </location>
</feature>
<dbReference type="InterPro" id="IPR019341">
    <property type="entry name" value="Alpha/Gamma-adaptin-bd_p34"/>
</dbReference>
<feature type="compositionally biased region" description="Polar residues" evidence="1">
    <location>
        <begin position="201"/>
        <end position="214"/>
    </location>
</feature>
<gene>
    <name evidence="2" type="ORF">HYH03_004146</name>
</gene>